<feature type="domain" description="Aminotransferase class I/classII large" evidence="6">
    <location>
        <begin position="27"/>
        <end position="366"/>
    </location>
</feature>
<dbReference type="AlphaFoldDB" id="A0A6S6TBF3"/>
<evidence type="ECO:0000256" key="2">
    <source>
        <dbReference type="ARBA" id="ARBA00012224"/>
    </source>
</evidence>
<sequence length="375" mass="43101">MFEESVERSQSNSEKYQKREKLFGTSDVLPLWVADMDLDTADFIVSAIKKRLEHPIFGYEQMPNSAFQAQINWMKKHHNLELRREHMFFSPSVLTSLNLLIQTFSNEDDEIIIQTPVYGAFATSILANNRKVIENPLIEQEGDYHFDFEDLEKKISPKTKLLILCSPHNPVGRVWTKEELLKLASICLEHRVMVIADEIHCDLSFKKHTPFASLSKEIAENSITLLSPAKTFNISGLAISTMSIDNQELREKFNKTYKATYLGEGNLFAHVAFETAYTHGEAWLNALKKHLLENISVLKQQLKENNSKIKFKSPDATFLLWLDCRELNLDDEALHQYFISKKLGLSQGILFGTQGRGYMRLNIAISKKLLNFIKL</sequence>
<keyword evidence="7" id="KW-0032">Aminotransferase</keyword>
<evidence type="ECO:0000256" key="1">
    <source>
        <dbReference type="ARBA" id="ARBA00001933"/>
    </source>
</evidence>
<dbReference type="Gene3D" id="3.90.1150.10">
    <property type="entry name" value="Aspartate Aminotransferase, domain 1"/>
    <property type="match status" value="1"/>
</dbReference>
<dbReference type="CDD" id="cd00609">
    <property type="entry name" value="AAT_like"/>
    <property type="match status" value="1"/>
</dbReference>
<dbReference type="GO" id="GO:0047804">
    <property type="term" value="F:cysteine-S-conjugate beta-lyase activity"/>
    <property type="evidence" value="ECO:0007669"/>
    <property type="project" value="UniProtKB-EC"/>
</dbReference>
<dbReference type="EC" id="4.4.1.13" evidence="2"/>
<dbReference type="InterPro" id="IPR015422">
    <property type="entry name" value="PyrdxlP-dep_Trfase_small"/>
</dbReference>
<dbReference type="NCBIfam" id="TIGR04350">
    <property type="entry name" value="C_S_lyase_PatB"/>
    <property type="match status" value="1"/>
</dbReference>
<dbReference type="EMBL" id="CACVAZ010000117">
    <property type="protein sequence ID" value="CAA6818152.1"/>
    <property type="molecule type" value="Genomic_DNA"/>
</dbReference>
<evidence type="ECO:0000256" key="4">
    <source>
        <dbReference type="ARBA" id="ARBA00023239"/>
    </source>
</evidence>
<gene>
    <name evidence="7" type="ORF">HELGO_WM5353</name>
</gene>
<evidence type="ECO:0000256" key="5">
    <source>
        <dbReference type="ARBA" id="ARBA00037974"/>
    </source>
</evidence>
<dbReference type="InterPro" id="IPR027619">
    <property type="entry name" value="C-S_lyase_PatB-like"/>
</dbReference>
<keyword evidence="7" id="KW-0808">Transferase</keyword>
<organism evidence="7">
    <name type="scientific">uncultured Sulfurovum sp</name>
    <dbReference type="NCBI Taxonomy" id="269237"/>
    <lineage>
        <taxon>Bacteria</taxon>
        <taxon>Pseudomonadati</taxon>
        <taxon>Campylobacterota</taxon>
        <taxon>Epsilonproteobacteria</taxon>
        <taxon>Campylobacterales</taxon>
        <taxon>Sulfurovaceae</taxon>
        <taxon>Sulfurovum</taxon>
        <taxon>environmental samples</taxon>
    </lineage>
</organism>
<comment type="cofactor">
    <cofactor evidence="1">
        <name>pyridoxal 5'-phosphate</name>
        <dbReference type="ChEBI" id="CHEBI:597326"/>
    </cofactor>
</comment>
<dbReference type="Pfam" id="PF00155">
    <property type="entry name" value="Aminotran_1_2"/>
    <property type="match status" value="1"/>
</dbReference>
<dbReference type="GO" id="GO:0008483">
    <property type="term" value="F:transaminase activity"/>
    <property type="evidence" value="ECO:0007669"/>
    <property type="project" value="UniProtKB-KW"/>
</dbReference>
<dbReference type="InterPro" id="IPR015424">
    <property type="entry name" value="PyrdxlP-dep_Trfase"/>
</dbReference>
<protein>
    <recommendedName>
        <fullName evidence="2">cysteine-S-conjugate beta-lyase</fullName>
        <ecNumber evidence="2">4.4.1.13</ecNumber>
    </recommendedName>
</protein>
<accession>A0A6S6TBF3</accession>
<dbReference type="InterPro" id="IPR004839">
    <property type="entry name" value="Aminotransferase_I/II_large"/>
</dbReference>
<keyword evidence="4" id="KW-0456">Lyase</keyword>
<dbReference type="GO" id="GO:0030170">
    <property type="term" value="F:pyridoxal phosphate binding"/>
    <property type="evidence" value="ECO:0007669"/>
    <property type="project" value="InterPro"/>
</dbReference>
<evidence type="ECO:0000259" key="6">
    <source>
        <dbReference type="Pfam" id="PF00155"/>
    </source>
</evidence>
<dbReference type="InterPro" id="IPR051798">
    <property type="entry name" value="Class-II_PLP-Dep_Aminotrans"/>
</dbReference>
<dbReference type="InterPro" id="IPR015421">
    <property type="entry name" value="PyrdxlP-dep_Trfase_major"/>
</dbReference>
<dbReference type="Gene3D" id="3.40.640.10">
    <property type="entry name" value="Type I PLP-dependent aspartate aminotransferase-like (Major domain)"/>
    <property type="match status" value="1"/>
</dbReference>
<evidence type="ECO:0000256" key="3">
    <source>
        <dbReference type="ARBA" id="ARBA00022898"/>
    </source>
</evidence>
<name>A0A6S6TBF3_9BACT</name>
<dbReference type="PANTHER" id="PTHR43525">
    <property type="entry name" value="PROTEIN MALY"/>
    <property type="match status" value="1"/>
</dbReference>
<keyword evidence="3" id="KW-0663">Pyridoxal phosphate</keyword>
<comment type="similarity">
    <text evidence="5">Belongs to the class-II pyridoxal-phosphate-dependent aminotransferase family. MalY/PatB cystathionine beta-lyase subfamily.</text>
</comment>
<dbReference type="SUPFAM" id="SSF53383">
    <property type="entry name" value="PLP-dependent transferases"/>
    <property type="match status" value="1"/>
</dbReference>
<evidence type="ECO:0000313" key="7">
    <source>
        <dbReference type="EMBL" id="CAA6818152.1"/>
    </source>
</evidence>
<dbReference type="PANTHER" id="PTHR43525:SF1">
    <property type="entry name" value="PROTEIN MALY"/>
    <property type="match status" value="1"/>
</dbReference>
<proteinExistence type="inferred from homology"/>
<reference evidence="7" key="1">
    <citation type="submission" date="2020-01" db="EMBL/GenBank/DDBJ databases">
        <authorList>
            <person name="Meier V. D."/>
            <person name="Meier V D."/>
        </authorList>
    </citation>
    <scope>NUCLEOTIDE SEQUENCE</scope>
    <source>
        <strain evidence="7">HLG_WM_MAG_02</strain>
    </source>
</reference>